<dbReference type="RefSeq" id="WP_320508821.1">
    <property type="nucleotide sequence ID" value="NZ_JAXCLW010000003.1"/>
</dbReference>
<dbReference type="SUPFAM" id="SSF53822">
    <property type="entry name" value="Periplasmic binding protein-like I"/>
    <property type="match status" value="1"/>
</dbReference>
<comment type="caution">
    <text evidence="1">The sequence shown here is derived from an EMBL/GenBank/DDBJ whole genome shotgun (WGS) entry which is preliminary data.</text>
</comment>
<dbReference type="InterPro" id="IPR000709">
    <property type="entry name" value="Leu_Ile_Val-bd"/>
</dbReference>
<dbReference type="PANTHER" id="PTHR47628:SF1">
    <property type="entry name" value="ALIPHATIC AMIDASE EXPRESSION-REGULATING PROTEIN"/>
    <property type="match status" value="1"/>
</dbReference>
<dbReference type="EMBL" id="JAXCLW010000003">
    <property type="protein sequence ID" value="MDY0883754.1"/>
    <property type="molecule type" value="Genomic_DNA"/>
</dbReference>
<evidence type="ECO:0000313" key="2">
    <source>
        <dbReference type="Proteomes" id="UP001279642"/>
    </source>
</evidence>
<dbReference type="PRINTS" id="PR00337">
    <property type="entry name" value="LEUILEVALBP"/>
</dbReference>
<evidence type="ECO:0000313" key="1">
    <source>
        <dbReference type="EMBL" id="MDY0883754.1"/>
    </source>
</evidence>
<dbReference type="InterPro" id="IPR039570">
    <property type="entry name" value="AmiC_PBP1"/>
</dbReference>
<gene>
    <name evidence="1" type="ORF">SMD27_12950</name>
</gene>
<name>A0ABU5EBU4_9PROT</name>
<organism evidence="1 2">
    <name type="scientific">Dongia soli</name>
    <dbReference type="NCBI Taxonomy" id="600628"/>
    <lineage>
        <taxon>Bacteria</taxon>
        <taxon>Pseudomonadati</taxon>
        <taxon>Pseudomonadota</taxon>
        <taxon>Alphaproteobacteria</taxon>
        <taxon>Rhodospirillales</taxon>
        <taxon>Dongiaceae</taxon>
        <taxon>Dongia</taxon>
    </lineage>
</organism>
<dbReference type="Pfam" id="PF13433">
    <property type="entry name" value="Peripla_BP_5"/>
    <property type="match status" value="1"/>
</dbReference>
<dbReference type="Proteomes" id="UP001279642">
    <property type="component" value="Unassembled WGS sequence"/>
</dbReference>
<dbReference type="InterPro" id="IPR028082">
    <property type="entry name" value="Peripla_BP_I"/>
</dbReference>
<proteinExistence type="predicted"/>
<reference evidence="1 2" key="1">
    <citation type="journal article" date="2016" name="Antonie Van Leeuwenhoek">
        <title>Dongia soli sp. nov., isolated from soil from Dokdo, Korea.</title>
        <authorList>
            <person name="Kim D.U."/>
            <person name="Lee H."/>
            <person name="Kim H."/>
            <person name="Kim S.G."/>
            <person name="Ka J.O."/>
        </authorList>
    </citation>
    <scope>NUCLEOTIDE SEQUENCE [LARGE SCALE GENOMIC DNA]</scope>
    <source>
        <strain evidence="1 2">D78</strain>
    </source>
</reference>
<dbReference type="Gene3D" id="3.40.50.2300">
    <property type="match status" value="2"/>
</dbReference>
<dbReference type="CDD" id="cd06357">
    <property type="entry name" value="PBP1_AmiC"/>
    <property type="match status" value="1"/>
</dbReference>
<protein>
    <submittedName>
        <fullName evidence="1">Transporter substrate-binding domain-containing protein</fullName>
    </submittedName>
</protein>
<dbReference type="PANTHER" id="PTHR47628">
    <property type="match status" value="1"/>
</dbReference>
<sequence length="398" mass="43648">MIVNQLSLSEAWLMGLDRAYWNFGVLASQTGVAAITEQTQLNGALLAIEEINAKGGIAGRPIRPIIYDPGSIPANFATYARRMLADNNVNIIFGCYMSSQRKAVLPIIREYGALLCYPTMYEGFEFSDNVIYSGAAPNQNNIPMAKYMMEHCGETFCLVGSDYLFPREANRIFKETIQALGGSVLSEDYLPLEADAAAVEPVIDRLVALEPDAIFSTIVGDSTIPFYRGLAKVRAGRRHIPVGSLNTSEAEIAVMGPSVASGHLISMPYLSPIDSETNNRFKREYIARFGKAGITSCTEAAYFQVHLVAQAIAEIGTDDTHAVVRALHNRRFGAPEGEVWVDPENNHTYLWPRIAEIGAAGELNIVQDCVAPVKPDPYLVFPRDRDDDGRHLLAEVVS</sequence>
<accession>A0ABU5EBU4</accession>
<keyword evidence="2" id="KW-1185">Reference proteome</keyword>